<sequence>MATTSTPGAGDLSLGILSFTSYLEAGVSAARSLEDGITLFQHAEALGVDGGWLRVRHFERALTGAFPYLAALARETRTLRLGTAVVPIAGESPVRLAEDAATVDLLARGRLELGVSHGILSHVPGLAAAFEEAYGHGDLQGEEPRAAWVLRRFLLGISGAELAKVPDDLRLQFTHEGEGLRIYPSSPRLPERIWYGSGRAESAVRAAQLGLNLQLSTINTATHAEGVARQQAEILDAYHDALDPAALGVPDPRPREVSISRYVLVWTSDAEREALLAAAERHIPGVTERFGEGWKVGTVDEVVAQLEQDAALTRARELLPTTLLANLPSQLGLDLTERLVETLATRVAPRLGWTPAGG</sequence>
<organism evidence="2 3">
    <name type="scientific">Salana multivorans</name>
    <dbReference type="NCBI Taxonomy" id="120377"/>
    <lineage>
        <taxon>Bacteria</taxon>
        <taxon>Bacillati</taxon>
        <taxon>Actinomycetota</taxon>
        <taxon>Actinomycetes</taxon>
        <taxon>Micrococcales</taxon>
        <taxon>Beutenbergiaceae</taxon>
        <taxon>Salana</taxon>
    </lineage>
</organism>
<dbReference type="EMBL" id="RKHQ01000001">
    <property type="protein sequence ID" value="ROR96531.1"/>
    <property type="molecule type" value="Genomic_DNA"/>
</dbReference>
<dbReference type="SUPFAM" id="SSF51679">
    <property type="entry name" value="Bacterial luciferase-like"/>
    <property type="match status" value="1"/>
</dbReference>
<dbReference type="PANTHER" id="PTHR30137:SF15">
    <property type="entry name" value="BLL6902 PROTEIN"/>
    <property type="match status" value="1"/>
</dbReference>
<dbReference type="GO" id="GO:0004497">
    <property type="term" value="F:monooxygenase activity"/>
    <property type="evidence" value="ECO:0007669"/>
    <property type="project" value="UniProtKB-KW"/>
</dbReference>
<dbReference type="PANTHER" id="PTHR30137">
    <property type="entry name" value="LUCIFERASE-LIKE MONOOXYGENASE"/>
    <property type="match status" value="1"/>
</dbReference>
<comment type="caution">
    <text evidence="2">The sequence shown here is derived from an EMBL/GenBank/DDBJ whole genome shotgun (WGS) entry which is preliminary data.</text>
</comment>
<dbReference type="Proteomes" id="UP000275356">
    <property type="component" value="Unassembled WGS sequence"/>
</dbReference>
<dbReference type="RefSeq" id="WP_123738695.1">
    <property type="nucleotide sequence ID" value="NZ_RKHQ01000001.1"/>
</dbReference>
<dbReference type="Gene3D" id="3.20.20.30">
    <property type="entry name" value="Luciferase-like domain"/>
    <property type="match status" value="1"/>
</dbReference>
<keyword evidence="2" id="KW-0503">Monooxygenase</keyword>
<dbReference type="OrthoDB" id="7903015at2"/>
<evidence type="ECO:0000313" key="3">
    <source>
        <dbReference type="Proteomes" id="UP000275356"/>
    </source>
</evidence>
<name>A0A3N2D9Q5_9MICO</name>
<dbReference type="GO" id="GO:0016705">
    <property type="term" value="F:oxidoreductase activity, acting on paired donors, with incorporation or reduction of molecular oxygen"/>
    <property type="evidence" value="ECO:0007669"/>
    <property type="project" value="InterPro"/>
</dbReference>
<evidence type="ECO:0000259" key="1">
    <source>
        <dbReference type="Pfam" id="PF00296"/>
    </source>
</evidence>
<dbReference type="Pfam" id="PF00296">
    <property type="entry name" value="Bac_luciferase"/>
    <property type="match status" value="1"/>
</dbReference>
<dbReference type="InterPro" id="IPR050766">
    <property type="entry name" value="Bact_Lucif_Oxidored"/>
</dbReference>
<evidence type="ECO:0000313" key="2">
    <source>
        <dbReference type="EMBL" id="ROR96531.1"/>
    </source>
</evidence>
<accession>A0A3N2D9Q5</accession>
<dbReference type="AlphaFoldDB" id="A0A3N2D9Q5"/>
<proteinExistence type="predicted"/>
<protein>
    <submittedName>
        <fullName evidence="2">Alkanesulfonate monooxygenase SsuD/methylene tetrahydromethanopterin reductase-like flavin-dependent oxidoreductase (Luciferase family)</fullName>
    </submittedName>
</protein>
<dbReference type="InterPro" id="IPR011251">
    <property type="entry name" value="Luciferase-like_dom"/>
</dbReference>
<dbReference type="GO" id="GO:0005829">
    <property type="term" value="C:cytosol"/>
    <property type="evidence" value="ECO:0007669"/>
    <property type="project" value="TreeGrafter"/>
</dbReference>
<dbReference type="InterPro" id="IPR036661">
    <property type="entry name" value="Luciferase-like_sf"/>
</dbReference>
<keyword evidence="3" id="KW-1185">Reference proteome</keyword>
<reference evidence="2 3" key="1">
    <citation type="submission" date="2018-11" db="EMBL/GenBank/DDBJ databases">
        <title>Sequencing the genomes of 1000 actinobacteria strains.</title>
        <authorList>
            <person name="Klenk H.-P."/>
        </authorList>
    </citation>
    <scope>NUCLEOTIDE SEQUENCE [LARGE SCALE GENOMIC DNA]</scope>
    <source>
        <strain evidence="2 3">DSM 13521</strain>
    </source>
</reference>
<feature type="domain" description="Luciferase-like" evidence="1">
    <location>
        <begin position="26"/>
        <end position="276"/>
    </location>
</feature>
<keyword evidence="2" id="KW-0560">Oxidoreductase</keyword>
<gene>
    <name evidence="2" type="ORF">EDD28_1116</name>
</gene>